<gene>
    <name evidence="1" type="ORF">KPL37_17990</name>
</gene>
<evidence type="ECO:0000313" key="2">
    <source>
        <dbReference type="Proteomes" id="UP000776252"/>
    </source>
</evidence>
<comment type="caution">
    <text evidence="1">The sequence shown here is derived from an EMBL/GenBank/DDBJ whole genome shotgun (WGS) entry which is preliminary data.</text>
</comment>
<organism evidence="1 2">
    <name type="scientific">Clostridium frigoris</name>
    <dbReference type="NCBI Taxonomy" id="205327"/>
    <lineage>
        <taxon>Bacteria</taxon>
        <taxon>Bacillati</taxon>
        <taxon>Bacillota</taxon>
        <taxon>Clostridia</taxon>
        <taxon>Eubacteriales</taxon>
        <taxon>Clostridiaceae</taxon>
        <taxon>Clostridium</taxon>
    </lineage>
</organism>
<proteinExistence type="predicted"/>
<evidence type="ECO:0008006" key="3">
    <source>
        <dbReference type="Google" id="ProtNLM"/>
    </source>
</evidence>
<protein>
    <recommendedName>
        <fullName evidence="3">Recombinase family protein</fullName>
    </recommendedName>
</protein>
<keyword evidence="2" id="KW-1185">Reference proteome</keyword>
<dbReference type="EMBL" id="JAHLDV010000077">
    <property type="protein sequence ID" value="MBU3161599.1"/>
    <property type="molecule type" value="Genomic_DNA"/>
</dbReference>
<accession>A0ABS6BYB8</accession>
<name>A0ABS6BYB8_9CLOT</name>
<reference evidence="1 2" key="1">
    <citation type="submission" date="2021-06" db="EMBL/GenBank/DDBJ databases">
        <title>Clostridia strains as spoilage organisms.</title>
        <authorList>
            <person name="Wambui J."/>
            <person name="Stephan R."/>
            <person name="Stevens M.J.A."/>
        </authorList>
    </citation>
    <scope>NUCLEOTIDE SEQUENCE [LARGE SCALE GENOMIC DNA]</scope>
    <source>
        <strain evidence="1 2">DSM 14204</strain>
    </source>
</reference>
<dbReference type="RefSeq" id="WP_216151465.1">
    <property type="nucleotide sequence ID" value="NZ_JAHLDV010000077.1"/>
</dbReference>
<dbReference type="Proteomes" id="UP000776252">
    <property type="component" value="Unassembled WGS sequence"/>
</dbReference>
<evidence type="ECO:0000313" key="1">
    <source>
        <dbReference type="EMBL" id="MBU3161599.1"/>
    </source>
</evidence>
<sequence>MITCKHTLIRVSSKEQKGILIAVIEGKYKGRKSIEVPKLWDKYYNMYKENTIKAVDVMKILKLKKTTFYKLINQYEESN</sequence>